<evidence type="ECO:0000256" key="7">
    <source>
        <dbReference type="ARBA" id="ARBA00023235"/>
    </source>
</evidence>
<evidence type="ECO:0000256" key="3">
    <source>
        <dbReference type="ARBA" id="ARBA00010882"/>
    </source>
</evidence>
<keyword evidence="7 9" id="KW-0413">Isomerase</keyword>
<evidence type="ECO:0000313" key="12">
    <source>
        <dbReference type="Proteomes" id="UP001237105"/>
    </source>
</evidence>
<comment type="pathway">
    <text evidence="2 9">Aromatic compound metabolism; beta-ketoadipate pathway; 5-oxo-4,5-dihydro-2-furylacetate from catechol: step 3/3.</text>
</comment>
<dbReference type="EC" id="5.3.3.4" evidence="5 8"/>
<keyword evidence="12" id="KW-1185">Reference proteome</keyword>
<dbReference type="InterPro" id="IPR026029">
    <property type="entry name" value="MLI_dom"/>
</dbReference>
<dbReference type="EMBL" id="JASCIS010000014">
    <property type="protein sequence ID" value="MDI3420109.1"/>
    <property type="molecule type" value="Genomic_DNA"/>
</dbReference>
<evidence type="ECO:0000256" key="5">
    <source>
        <dbReference type="ARBA" id="ARBA00012070"/>
    </source>
</evidence>
<sequence>MLFAVKMDVEIPQDLDAAVREDLLSREKNYCQDLQKAGRWVHIWRCAGQYANLSVFDVADNDELHTLLWNLPLFPYMKVSVTPLATHPSALDAAAAAS</sequence>
<evidence type="ECO:0000259" key="10">
    <source>
        <dbReference type="Pfam" id="PF02426"/>
    </source>
</evidence>
<comment type="caution">
    <text evidence="11">The sequence shown here is derived from an EMBL/GenBank/DDBJ whole genome shotgun (WGS) entry which is preliminary data.</text>
</comment>
<dbReference type="RefSeq" id="WP_282535992.1">
    <property type="nucleotide sequence ID" value="NZ_JASCIS010000014.1"/>
</dbReference>
<name>A0ABT6SWY1_9ACTN</name>
<evidence type="ECO:0000256" key="2">
    <source>
        <dbReference type="ARBA" id="ARBA00005193"/>
    </source>
</evidence>
<comment type="subunit">
    <text evidence="4">Homodecamer.</text>
</comment>
<reference evidence="11 12" key="1">
    <citation type="submission" date="2023-05" db="EMBL/GenBank/DDBJ databases">
        <title>Draft genome sequence of Streptomyces sp. B-S-A12 isolated from a cave soil in Thailand.</title>
        <authorList>
            <person name="Chamroensaksri N."/>
            <person name="Muangham S."/>
        </authorList>
    </citation>
    <scope>NUCLEOTIDE SEQUENCE [LARGE SCALE GENOMIC DNA]</scope>
    <source>
        <strain evidence="11 12">B-S-A12</strain>
    </source>
</reference>
<organism evidence="11 12">
    <name type="scientific">Streptomyces luteolus</name>
    <dbReference type="NCBI Taxonomy" id="3043615"/>
    <lineage>
        <taxon>Bacteria</taxon>
        <taxon>Bacillati</taxon>
        <taxon>Actinomycetota</taxon>
        <taxon>Actinomycetes</taxon>
        <taxon>Kitasatosporales</taxon>
        <taxon>Streptomycetaceae</taxon>
        <taxon>Streptomyces</taxon>
    </lineage>
</organism>
<dbReference type="Gene3D" id="3.30.70.1060">
    <property type="entry name" value="Dimeric alpha+beta barrel"/>
    <property type="match status" value="1"/>
</dbReference>
<evidence type="ECO:0000256" key="4">
    <source>
        <dbReference type="ARBA" id="ARBA00011365"/>
    </source>
</evidence>
<gene>
    <name evidence="11" type="primary">catC</name>
    <name evidence="11" type="ORF">QIT00_16325</name>
</gene>
<dbReference type="Pfam" id="PF02426">
    <property type="entry name" value="MIase"/>
    <property type="match status" value="1"/>
</dbReference>
<comment type="similarity">
    <text evidence="3 9">Belongs to the muconolactone Delta-isomerase family.</text>
</comment>
<evidence type="ECO:0000256" key="1">
    <source>
        <dbReference type="ARBA" id="ARBA00001739"/>
    </source>
</evidence>
<protein>
    <recommendedName>
        <fullName evidence="5 8">Muconolactone Delta-isomerase</fullName>
        <shortName evidence="9">MIase</shortName>
        <ecNumber evidence="5 8">5.3.3.4</ecNumber>
    </recommendedName>
</protein>
<proteinExistence type="inferred from homology"/>
<dbReference type="GO" id="GO:0016159">
    <property type="term" value="F:muconolactone delta-isomerase activity"/>
    <property type="evidence" value="ECO:0007669"/>
    <property type="project" value="UniProtKB-EC"/>
</dbReference>
<dbReference type="PIRSF" id="PIRSF001486">
    <property type="entry name" value="CatC"/>
    <property type="match status" value="1"/>
</dbReference>
<evidence type="ECO:0000256" key="8">
    <source>
        <dbReference type="NCBIfam" id="TIGR03221"/>
    </source>
</evidence>
<dbReference type="InterPro" id="IPR011008">
    <property type="entry name" value="Dimeric_a/b-barrel"/>
</dbReference>
<keyword evidence="6 9" id="KW-0058">Aromatic hydrocarbons catabolism</keyword>
<dbReference type="InterPro" id="IPR003464">
    <property type="entry name" value="Muconolactone_d_Isoase"/>
</dbReference>
<evidence type="ECO:0000256" key="9">
    <source>
        <dbReference type="PIRNR" id="PIRNR001486"/>
    </source>
</evidence>
<feature type="domain" description="Muconolactone isomerase" evidence="10">
    <location>
        <begin position="1"/>
        <end position="89"/>
    </location>
</feature>
<accession>A0ABT6SWY1</accession>
<evidence type="ECO:0000313" key="11">
    <source>
        <dbReference type="EMBL" id="MDI3420109.1"/>
    </source>
</evidence>
<dbReference type="SUPFAM" id="SSF54909">
    <property type="entry name" value="Dimeric alpha+beta barrel"/>
    <property type="match status" value="1"/>
</dbReference>
<comment type="catalytic activity">
    <reaction evidence="1 9">
        <text>(S)-muconolactone = (4,5-dihydro-5-oxofuran-2-yl)-acetate</text>
        <dbReference type="Rhea" id="RHEA:12348"/>
        <dbReference type="ChEBI" id="CHEBI:58425"/>
        <dbReference type="ChEBI" id="CHEBI:58736"/>
        <dbReference type="EC" id="5.3.3.4"/>
    </reaction>
</comment>
<dbReference type="NCBIfam" id="TIGR03221">
    <property type="entry name" value="muco_delta"/>
    <property type="match status" value="1"/>
</dbReference>
<evidence type="ECO:0000256" key="6">
    <source>
        <dbReference type="ARBA" id="ARBA00022797"/>
    </source>
</evidence>
<dbReference type="Proteomes" id="UP001237105">
    <property type="component" value="Unassembled WGS sequence"/>
</dbReference>